<accession>A0AAV7IX02</accession>
<gene>
    <name evidence="1" type="ORF">KQX54_015036</name>
</gene>
<evidence type="ECO:0000313" key="1">
    <source>
        <dbReference type="EMBL" id="KAH0558232.1"/>
    </source>
</evidence>
<name>A0AAV7IX02_COTGL</name>
<organism evidence="1 2">
    <name type="scientific">Cotesia glomerata</name>
    <name type="common">Lepidopteran parasitic wasp</name>
    <name type="synonym">Apanteles glomeratus</name>
    <dbReference type="NCBI Taxonomy" id="32391"/>
    <lineage>
        <taxon>Eukaryota</taxon>
        <taxon>Metazoa</taxon>
        <taxon>Ecdysozoa</taxon>
        <taxon>Arthropoda</taxon>
        <taxon>Hexapoda</taxon>
        <taxon>Insecta</taxon>
        <taxon>Pterygota</taxon>
        <taxon>Neoptera</taxon>
        <taxon>Endopterygota</taxon>
        <taxon>Hymenoptera</taxon>
        <taxon>Apocrita</taxon>
        <taxon>Ichneumonoidea</taxon>
        <taxon>Braconidae</taxon>
        <taxon>Microgastrinae</taxon>
        <taxon>Cotesia</taxon>
    </lineage>
</organism>
<evidence type="ECO:0000313" key="2">
    <source>
        <dbReference type="Proteomes" id="UP000826195"/>
    </source>
</evidence>
<dbReference type="EMBL" id="JAHXZJ010000747">
    <property type="protein sequence ID" value="KAH0558232.1"/>
    <property type="molecule type" value="Genomic_DNA"/>
</dbReference>
<dbReference type="AlphaFoldDB" id="A0AAV7IX02"/>
<comment type="caution">
    <text evidence="1">The sequence shown here is derived from an EMBL/GenBank/DDBJ whole genome shotgun (WGS) entry which is preliminary data.</text>
</comment>
<protein>
    <submittedName>
        <fullName evidence="1">Uncharacterized protein</fullName>
    </submittedName>
</protein>
<sequence>MHLVTTKRELLCSRLYKCVSSFSRLHSRTRFRCYPVSGASRIPTTVPSILVIFFFPDLESTGLEPGLGYTCYNPYISDDPHSWTRMLSYRGRVLRRLSLTLKGSRVEKSGTSPTIGSRCLFLFYTQYNAREHNTEAEVGVRPDNTRCSILLG</sequence>
<dbReference type="Proteomes" id="UP000826195">
    <property type="component" value="Unassembled WGS sequence"/>
</dbReference>
<keyword evidence="2" id="KW-1185">Reference proteome</keyword>
<reference evidence="1 2" key="1">
    <citation type="journal article" date="2021" name="J. Hered.">
        <title>A chromosome-level genome assembly of the parasitoid wasp, Cotesia glomerata (Hymenoptera: Braconidae).</title>
        <authorList>
            <person name="Pinto B.J."/>
            <person name="Weis J.J."/>
            <person name="Gamble T."/>
            <person name="Ode P.J."/>
            <person name="Paul R."/>
            <person name="Zaspel J.M."/>
        </authorList>
    </citation>
    <scope>NUCLEOTIDE SEQUENCE [LARGE SCALE GENOMIC DNA]</scope>
    <source>
        <strain evidence="1">CgM1</strain>
    </source>
</reference>
<proteinExistence type="predicted"/>